<dbReference type="EMBL" id="BQFW01000002">
    <property type="protein sequence ID" value="GJJ69256.1"/>
    <property type="molecule type" value="Genomic_DNA"/>
</dbReference>
<reference evidence="3" key="2">
    <citation type="journal article" date="2022" name="Microbiol. Resour. Announc.">
        <title>Whole-Genome Sequence of Entomortierella parvispora E1425, a Mucoromycotan Fungus Associated with Burkholderiaceae-Related Endosymbiotic Bacteria.</title>
        <authorList>
            <person name="Herlambang A."/>
            <person name="Guo Y."/>
            <person name="Takashima Y."/>
            <person name="Narisawa K."/>
            <person name="Ohta H."/>
            <person name="Nishizawa T."/>
        </authorList>
    </citation>
    <scope>NUCLEOTIDE SEQUENCE</scope>
    <source>
        <strain evidence="3">E1425</strain>
    </source>
</reference>
<dbReference type="PANTHER" id="PTHR12197">
    <property type="entry name" value="HISTONE-LYSINE N-METHYLTRANSFERASE SMYD"/>
    <property type="match status" value="1"/>
</dbReference>
<evidence type="ECO:0000256" key="1">
    <source>
        <dbReference type="SAM" id="MobiDB-lite"/>
    </source>
</evidence>
<dbReference type="InterPro" id="IPR050869">
    <property type="entry name" value="H3K4_H4K5_MeTrfase"/>
</dbReference>
<dbReference type="GO" id="GO:0005634">
    <property type="term" value="C:nucleus"/>
    <property type="evidence" value="ECO:0007669"/>
    <property type="project" value="TreeGrafter"/>
</dbReference>
<feature type="compositionally biased region" description="Basic and acidic residues" evidence="1">
    <location>
        <begin position="682"/>
        <end position="692"/>
    </location>
</feature>
<comment type="caution">
    <text evidence="3">The sequence shown here is derived from an EMBL/GenBank/DDBJ whole genome shotgun (WGS) entry which is preliminary data.</text>
</comment>
<feature type="compositionally biased region" description="Polar residues" evidence="1">
    <location>
        <begin position="318"/>
        <end position="327"/>
    </location>
</feature>
<feature type="region of interest" description="Disordered" evidence="1">
    <location>
        <begin position="1"/>
        <end position="57"/>
    </location>
</feature>
<feature type="region of interest" description="Disordered" evidence="1">
    <location>
        <begin position="221"/>
        <end position="240"/>
    </location>
</feature>
<feature type="compositionally biased region" description="Basic and acidic residues" evidence="1">
    <location>
        <begin position="838"/>
        <end position="847"/>
    </location>
</feature>
<dbReference type="Proteomes" id="UP000827284">
    <property type="component" value="Unassembled WGS sequence"/>
</dbReference>
<dbReference type="Gene3D" id="2.170.270.10">
    <property type="entry name" value="SET domain"/>
    <property type="match status" value="1"/>
</dbReference>
<dbReference type="PROSITE" id="PS50280">
    <property type="entry name" value="SET"/>
    <property type="match status" value="1"/>
</dbReference>
<sequence>MMKTGQDPSVVLSPLKTRHQPPLDLSLQQQQPQSPVSAPGIDPQKRSAGLHPHAPLPVLRRIPRDLENAVDATKLVERVQTEDRGRIVVAKAWIPSGTLLFEASPHAAVCDSKNRRNRCGFCLGPLNKSWRDEEEEKEVSQQLELKHWLNGHRSVDHQEETTFRVIKDECTGCGEIWYCDPEMQDEGEEEEAEEEGKDIDAGVTDICDMNLEEDDQAACGSRTLRRDRDNNKSKKAATTHRRSCRDQDWESLHQLECGFLKRLFNPSTLQESTPTLSPDHEKAMARFLQLDAYDQDYCRMLIRVLIHRHNELDETNTQDDLGNNNQPERYPKDDELGSKPVSFERVLDLVENREQYPQDRLLGPMTDVAQILDAFQEHLVNYDREQQTLSTRSITNGSGRRRYNQRLSPDELLGLVCKEECNSFGIYDYPNWKPTRPYHDQYPHASRPYPSHSSRKESHATYFDTVRSMTAQEKERYHAEHPDHLLLSPIERDRQRQERILNSPNPKLGYGLGYFIRCHLPFHNHSCAPNLYHVSTNRDRMLFYTARDIAPGEELNITYLEFGPSYRLFKEDWKPQADDKEGAESASAVAARMLALDKRREHLKKHFHFDCGCRRCEMELEWKERLDKLKDKQTQEKRGMAQDIKENSDVKKDQEGVEAKLDNADHRVGRGKNTTVIPLNEKSVKTTLDKNGHTAANDSEDLDGEEEQEQDDKDSTRFLREGLMCQRQIINVQNGRLVDGERGGLCYGFYAPPQVLARIKVDQFKDYKYKYHDDKMKHIEQSPRSILKTARQDLHLFGFPFFLSQLTHHPIPPSPLPSPPTTEYHTPRHTPTATQEARGGRREERTMTRLHQRPA</sequence>
<dbReference type="OrthoDB" id="1028014at2759"/>
<feature type="compositionally biased region" description="Pro residues" evidence="1">
    <location>
        <begin position="810"/>
        <end position="820"/>
    </location>
</feature>
<dbReference type="InterPro" id="IPR046341">
    <property type="entry name" value="SET_dom_sf"/>
</dbReference>
<dbReference type="CDD" id="cd20071">
    <property type="entry name" value="SET_SMYD"/>
    <property type="match status" value="1"/>
</dbReference>
<keyword evidence="4" id="KW-1185">Reference proteome</keyword>
<reference evidence="3" key="1">
    <citation type="submission" date="2021-11" db="EMBL/GenBank/DDBJ databases">
        <authorList>
            <person name="Herlambang A."/>
            <person name="Guo Y."/>
            <person name="Takashima Y."/>
            <person name="Nishizawa T."/>
        </authorList>
    </citation>
    <scope>NUCLEOTIDE SEQUENCE</scope>
    <source>
        <strain evidence="3">E1425</strain>
    </source>
</reference>
<feature type="domain" description="SET" evidence="2">
    <location>
        <begin position="74"/>
        <end position="560"/>
    </location>
</feature>
<organism evidence="3 4">
    <name type="scientific">Entomortierella parvispora</name>
    <dbReference type="NCBI Taxonomy" id="205924"/>
    <lineage>
        <taxon>Eukaryota</taxon>
        <taxon>Fungi</taxon>
        <taxon>Fungi incertae sedis</taxon>
        <taxon>Mucoromycota</taxon>
        <taxon>Mortierellomycotina</taxon>
        <taxon>Mortierellomycetes</taxon>
        <taxon>Mortierellales</taxon>
        <taxon>Mortierellaceae</taxon>
        <taxon>Entomortierella</taxon>
    </lineage>
</organism>
<feature type="compositionally biased region" description="Acidic residues" evidence="1">
    <location>
        <begin position="698"/>
        <end position="712"/>
    </location>
</feature>
<evidence type="ECO:0000313" key="4">
    <source>
        <dbReference type="Proteomes" id="UP000827284"/>
    </source>
</evidence>
<dbReference type="PANTHER" id="PTHR12197:SF292">
    <property type="entry name" value="SET DOMAIN-CONTAINING PROTEIN"/>
    <property type="match status" value="1"/>
</dbReference>
<dbReference type="InterPro" id="IPR001214">
    <property type="entry name" value="SET_dom"/>
</dbReference>
<dbReference type="Pfam" id="PF00856">
    <property type="entry name" value="SET"/>
    <property type="match status" value="1"/>
</dbReference>
<accession>A0A9P3H375</accession>
<feature type="compositionally biased region" description="Low complexity" evidence="1">
    <location>
        <begin position="20"/>
        <end position="39"/>
    </location>
</feature>
<evidence type="ECO:0000259" key="2">
    <source>
        <dbReference type="PROSITE" id="PS50280"/>
    </source>
</evidence>
<evidence type="ECO:0000313" key="3">
    <source>
        <dbReference type="EMBL" id="GJJ69256.1"/>
    </source>
</evidence>
<protein>
    <recommendedName>
        <fullName evidence="2">SET domain-containing protein</fullName>
    </recommendedName>
</protein>
<gene>
    <name evidence="3" type="ORF">EMPS_01602</name>
</gene>
<feature type="region of interest" description="Disordered" evidence="1">
    <location>
        <begin position="315"/>
        <end position="337"/>
    </location>
</feature>
<name>A0A9P3H375_9FUNG</name>
<proteinExistence type="predicted"/>
<feature type="compositionally biased region" description="Basic and acidic residues" evidence="1">
    <location>
        <begin position="633"/>
        <end position="668"/>
    </location>
</feature>
<dbReference type="AlphaFoldDB" id="A0A9P3H375"/>
<feature type="region of interest" description="Disordered" evidence="1">
    <location>
        <begin position="633"/>
        <end position="714"/>
    </location>
</feature>
<dbReference type="SUPFAM" id="SSF82199">
    <property type="entry name" value="SET domain"/>
    <property type="match status" value="1"/>
</dbReference>
<feature type="region of interest" description="Disordered" evidence="1">
    <location>
        <begin position="810"/>
        <end position="855"/>
    </location>
</feature>